<gene>
    <name evidence="1" type="ORF">FGI21_05430</name>
</gene>
<sequence>MTMYELNFSDDFELYVDVYIDDLFTAKGQLLFRRNHGPCLSIEDNEWHYSLKRKKEELKKANSRVKCTHKNDTYILYSNDIHYNIIYPKFIVKANKEYSYSRFYMSIPGILQFFNGARNFHFSDGELRKKIENDFLNISFNYDNKQYLLKISHHFSISRNGSETKISEDAVICVEQSTGNIEFDDAKNLSFKILNFLSLIFGVSLSIKYISLGGDENGTVYSPFYFISRYLESDTIDHPVKTLITHPSYITKKNWSVMLNNFFSKKNKTEFEEVWTRFVSMYSYEGFWEYEILGYTSILDVYSQKLIDEKKTIKIPTRQMKDLKNDLISLINEKTKSILINNKEYNDIIESFCSHIQGFKNTLTPTFKERYLYVMSLVDEEFLSVLNFTDQDFTLLKSIRDAAAHGKPVKIHHGINGDNFNTVHVLLNKLVMLLSCLAFKKLGIPEKDFAKLIVHSHNAIKTNASLDELKLDIYAEEARVVNVDIDTFFNAKNLFSFDFAVLEDKNTGKIKFNDPVLMDMMINFKSISNGIFISDDFCQYVYEFYPSNSYYCVEIINKLYLVYNEEHKSVLNALWISIK</sequence>
<evidence type="ECO:0000313" key="1">
    <source>
        <dbReference type="EMBL" id="QYM91361.1"/>
    </source>
</evidence>
<reference evidence="1 2" key="1">
    <citation type="submission" date="2019-06" db="EMBL/GenBank/DDBJ databases">
        <title>Complete genome of Dickeya zeae PL65.</title>
        <authorList>
            <person name="Boluk G."/>
            <person name="Arif M."/>
        </authorList>
    </citation>
    <scope>NUCLEOTIDE SEQUENCE [LARGE SCALE GENOMIC DNA]</scope>
    <source>
        <strain evidence="1 2">PL65</strain>
    </source>
</reference>
<dbReference type="EMBL" id="CP040817">
    <property type="protein sequence ID" value="QYM91361.1"/>
    <property type="molecule type" value="Genomic_DNA"/>
</dbReference>
<accession>A0ABX8VU88</accession>
<evidence type="ECO:0008006" key="3">
    <source>
        <dbReference type="Google" id="ProtNLM"/>
    </source>
</evidence>
<dbReference type="RefSeq" id="WP_220177946.1">
    <property type="nucleotide sequence ID" value="NZ_CP040817.1"/>
</dbReference>
<dbReference type="Proteomes" id="UP000824976">
    <property type="component" value="Chromosome"/>
</dbReference>
<evidence type="ECO:0000313" key="2">
    <source>
        <dbReference type="Proteomes" id="UP000824976"/>
    </source>
</evidence>
<keyword evidence="2" id="KW-1185">Reference proteome</keyword>
<protein>
    <recommendedName>
        <fullName evidence="3">ApeA N-terminal domain-containing protein</fullName>
    </recommendedName>
</protein>
<proteinExistence type="predicted"/>
<organism evidence="1 2">
    <name type="scientific">Dickeya zeae</name>
    <dbReference type="NCBI Taxonomy" id="204042"/>
    <lineage>
        <taxon>Bacteria</taxon>
        <taxon>Pseudomonadati</taxon>
        <taxon>Pseudomonadota</taxon>
        <taxon>Gammaproteobacteria</taxon>
        <taxon>Enterobacterales</taxon>
        <taxon>Pectobacteriaceae</taxon>
        <taxon>Dickeya</taxon>
    </lineage>
</organism>
<name>A0ABX8VU88_9GAMM</name>